<feature type="transmembrane region" description="Helical" evidence="1">
    <location>
        <begin position="143"/>
        <end position="163"/>
    </location>
</feature>
<evidence type="ECO:0000259" key="2">
    <source>
        <dbReference type="Pfam" id="PF24800"/>
    </source>
</evidence>
<dbReference type="AlphaFoldDB" id="A0AAD6GIM3"/>
<keyword evidence="1" id="KW-0812">Transmembrane</keyword>
<feature type="transmembrane region" description="Helical" evidence="1">
    <location>
        <begin position="37"/>
        <end position="58"/>
    </location>
</feature>
<organism evidence="3 4">
    <name type="scientific">Penicillium frequentans</name>
    <dbReference type="NCBI Taxonomy" id="3151616"/>
    <lineage>
        <taxon>Eukaryota</taxon>
        <taxon>Fungi</taxon>
        <taxon>Dikarya</taxon>
        <taxon>Ascomycota</taxon>
        <taxon>Pezizomycotina</taxon>
        <taxon>Eurotiomycetes</taxon>
        <taxon>Eurotiomycetidae</taxon>
        <taxon>Eurotiales</taxon>
        <taxon>Aspergillaceae</taxon>
        <taxon>Penicillium</taxon>
    </lineage>
</organism>
<dbReference type="Pfam" id="PF24800">
    <property type="entry name" value="DUF7702"/>
    <property type="match status" value="1"/>
</dbReference>
<feature type="transmembrane region" description="Helical" evidence="1">
    <location>
        <begin position="175"/>
        <end position="196"/>
    </location>
</feature>
<dbReference type="InterPro" id="IPR056119">
    <property type="entry name" value="DUF7702"/>
</dbReference>
<evidence type="ECO:0000313" key="3">
    <source>
        <dbReference type="EMBL" id="KAJ5556174.1"/>
    </source>
</evidence>
<feature type="transmembrane region" description="Helical" evidence="1">
    <location>
        <begin position="70"/>
        <end position="90"/>
    </location>
</feature>
<protein>
    <recommendedName>
        <fullName evidence="2">DUF7702 domain-containing protein</fullName>
    </recommendedName>
</protein>
<evidence type="ECO:0000313" key="4">
    <source>
        <dbReference type="Proteomes" id="UP001220324"/>
    </source>
</evidence>
<evidence type="ECO:0000256" key="1">
    <source>
        <dbReference type="SAM" id="Phobius"/>
    </source>
</evidence>
<name>A0AAD6GIM3_9EURO</name>
<dbReference type="Proteomes" id="UP001220324">
    <property type="component" value="Unassembled WGS sequence"/>
</dbReference>
<keyword evidence="1" id="KW-1133">Transmembrane helix</keyword>
<dbReference type="PANTHER" id="PTHR42109">
    <property type="entry name" value="UNPLACED GENOMIC SCAFFOLD UM_SCAF_CONTIG_1.265, WHOLE GENOME SHOTGUN SEQUENCE"/>
    <property type="match status" value="1"/>
</dbReference>
<feature type="transmembrane region" description="Helical" evidence="1">
    <location>
        <begin position="216"/>
        <end position="236"/>
    </location>
</feature>
<reference evidence="3 4" key="1">
    <citation type="journal article" date="2023" name="IMA Fungus">
        <title>Comparative genomic study of the Penicillium genus elucidates a diverse pangenome and 15 lateral gene transfer events.</title>
        <authorList>
            <person name="Petersen C."/>
            <person name="Sorensen T."/>
            <person name="Nielsen M.R."/>
            <person name="Sondergaard T.E."/>
            <person name="Sorensen J.L."/>
            <person name="Fitzpatrick D.A."/>
            <person name="Frisvad J.C."/>
            <person name="Nielsen K.L."/>
        </authorList>
    </citation>
    <scope>NUCLEOTIDE SEQUENCE [LARGE SCALE GENOMIC DNA]</scope>
    <source>
        <strain evidence="3 4">IBT 35679</strain>
    </source>
</reference>
<gene>
    <name evidence="3" type="ORF">N7494_000089</name>
</gene>
<feature type="domain" description="DUF7702" evidence="2">
    <location>
        <begin position="6"/>
        <end position="236"/>
    </location>
</feature>
<sequence length="291" mass="31638">MAVTAEHIAIAELVIYIPVTLLAIFVVFRHGFHKQLGWIYICIFGVIRIAGAIMEVLSSKHPDNANDKEWAVILQSVGLSPLLLSTLGLLKRIRATATSRRSKVVQLLHLPALIALILAISGGTDQASSNVSDHASGKSETRAAIILFLLIYIAACILFLITMRDLRTMEPSQQRIYICIFFALPLIAVRLLYSLISDFGSDPKFSLIDGDKSIQLGMATIEEFLVVLMYTILGLVTPRSSIHPAVGGGIVPPQSYSLEPGPSDSGMTYQNAAYAEAGAQRAYSQGQVRQN</sequence>
<keyword evidence="4" id="KW-1185">Reference proteome</keyword>
<dbReference type="EMBL" id="JAQIZZ010000001">
    <property type="protein sequence ID" value="KAJ5556174.1"/>
    <property type="molecule type" value="Genomic_DNA"/>
</dbReference>
<comment type="caution">
    <text evidence="3">The sequence shown here is derived from an EMBL/GenBank/DDBJ whole genome shotgun (WGS) entry which is preliminary data.</text>
</comment>
<proteinExistence type="predicted"/>
<feature type="transmembrane region" description="Helical" evidence="1">
    <location>
        <begin position="6"/>
        <end position="28"/>
    </location>
</feature>
<keyword evidence="1" id="KW-0472">Membrane</keyword>
<feature type="transmembrane region" description="Helical" evidence="1">
    <location>
        <begin position="102"/>
        <end position="123"/>
    </location>
</feature>
<dbReference type="PANTHER" id="PTHR42109:SF2">
    <property type="entry name" value="INTEGRAL MEMBRANE PROTEIN"/>
    <property type="match status" value="1"/>
</dbReference>
<accession>A0AAD6GIM3</accession>